<feature type="non-terminal residue" evidence="1">
    <location>
        <position position="80"/>
    </location>
</feature>
<dbReference type="EMBL" id="CAJVQB010164795">
    <property type="protein sequence ID" value="CAG8856869.1"/>
    <property type="molecule type" value="Genomic_DNA"/>
</dbReference>
<proteinExistence type="predicted"/>
<organism evidence="1 2">
    <name type="scientific">Gigaspora margarita</name>
    <dbReference type="NCBI Taxonomy" id="4874"/>
    <lineage>
        <taxon>Eukaryota</taxon>
        <taxon>Fungi</taxon>
        <taxon>Fungi incertae sedis</taxon>
        <taxon>Mucoromycota</taxon>
        <taxon>Glomeromycotina</taxon>
        <taxon>Glomeromycetes</taxon>
        <taxon>Diversisporales</taxon>
        <taxon>Gigasporaceae</taxon>
        <taxon>Gigaspora</taxon>
    </lineage>
</organism>
<name>A0ABN7XS26_GIGMA</name>
<evidence type="ECO:0000313" key="2">
    <source>
        <dbReference type="Proteomes" id="UP000789901"/>
    </source>
</evidence>
<protein>
    <submittedName>
        <fullName evidence="1">3225_t:CDS:1</fullName>
    </submittedName>
</protein>
<feature type="non-terminal residue" evidence="1">
    <location>
        <position position="1"/>
    </location>
</feature>
<dbReference type="Proteomes" id="UP000789901">
    <property type="component" value="Unassembled WGS sequence"/>
</dbReference>
<keyword evidence="2" id="KW-1185">Reference proteome</keyword>
<reference evidence="1 2" key="1">
    <citation type="submission" date="2021-06" db="EMBL/GenBank/DDBJ databases">
        <authorList>
            <person name="Kallberg Y."/>
            <person name="Tangrot J."/>
            <person name="Rosling A."/>
        </authorList>
    </citation>
    <scope>NUCLEOTIDE SEQUENCE [LARGE SCALE GENOMIC DNA]</scope>
    <source>
        <strain evidence="1 2">120-4 pot B 10/14</strain>
    </source>
</reference>
<accession>A0ABN7XS26</accession>
<comment type="caution">
    <text evidence="1">The sequence shown here is derived from an EMBL/GenBank/DDBJ whole genome shotgun (WGS) entry which is preliminary data.</text>
</comment>
<evidence type="ECO:0000313" key="1">
    <source>
        <dbReference type="EMBL" id="CAG8856869.1"/>
    </source>
</evidence>
<gene>
    <name evidence="1" type="ORF">GMARGA_LOCUS45690</name>
</gene>
<sequence>YSSDDSDDSMVIESDEISCEYFNGQIQEVSNMDVNPSNGKSLDFSYLDDYKCHFYTRYVCNCWASHTSIDVNDDDDYYGY</sequence>